<evidence type="ECO:0000259" key="1">
    <source>
        <dbReference type="Pfam" id="PF18909"/>
    </source>
</evidence>
<sequence length="190" mass="21085">MKPTNPAVCRSPYCECPAGQCSQGHLDMRGYPAPLEKPEAASQKTTNAHLRAVMDATTLGTGVIKSGGTVEWSQAMDPKAFFTIPEMNAFADRIVNKAPGMKFDGGKRDFTLLPWAGVEEIVKVLEFGAQKYDRDNWKKVEDAQRRYTKAAFRHLVAYNNREINDPESGLPHLAHLGCCILFLLALEKTE</sequence>
<proteinExistence type="predicted"/>
<evidence type="ECO:0000313" key="2">
    <source>
        <dbReference type="EMBL" id="CAB4159601.1"/>
    </source>
</evidence>
<feature type="domain" description="dATP/dGTP diphosphohydrolase N-terminal" evidence="1">
    <location>
        <begin position="98"/>
        <end position="188"/>
    </location>
</feature>
<protein>
    <recommendedName>
        <fullName evidence="1">dATP/dGTP diphosphohydrolase N-terminal domain-containing protein</fullName>
    </recommendedName>
</protein>
<dbReference type="InterPro" id="IPR044038">
    <property type="entry name" value="dATP/dGTP_diPOhydrolase_N"/>
</dbReference>
<accession>A0A6J5NQF0</accession>
<reference evidence="2" key="1">
    <citation type="submission" date="2020-04" db="EMBL/GenBank/DDBJ databases">
        <authorList>
            <person name="Chiriac C."/>
            <person name="Salcher M."/>
            <person name="Ghai R."/>
            <person name="Kavagutti S V."/>
        </authorList>
    </citation>
    <scope>NUCLEOTIDE SEQUENCE</scope>
</reference>
<gene>
    <name evidence="2" type="ORF">UFOVP715_30</name>
</gene>
<name>A0A6J5NQF0_9CAUD</name>
<organism evidence="2">
    <name type="scientific">uncultured Caudovirales phage</name>
    <dbReference type="NCBI Taxonomy" id="2100421"/>
    <lineage>
        <taxon>Viruses</taxon>
        <taxon>Duplodnaviria</taxon>
        <taxon>Heunggongvirae</taxon>
        <taxon>Uroviricota</taxon>
        <taxon>Caudoviricetes</taxon>
        <taxon>Peduoviridae</taxon>
        <taxon>Maltschvirus</taxon>
        <taxon>Maltschvirus maltsch</taxon>
    </lineage>
</organism>
<dbReference type="EMBL" id="LR796687">
    <property type="protein sequence ID" value="CAB4159601.1"/>
    <property type="molecule type" value="Genomic_DNA"/>
</dbReference>
<dbReference type="Pfam" id="PF18909">
    <property type="entry name" value="dGTP_diPhyd_N"/>
    <property type="match status" value="1"/>
</dbReference>